<evidence type="ECO:0000313" key="2">
    <source>
        <dbReference type="Proteomes" id="UP000184432"/>
    </source>
</evidence>
<sequence length="49" mass="5590">MKHQQKGLKGFEQFALKSISARKVTGGQTATDDLAKWRKNIEDGMIDRR</sequence>
<dbReference type="EMBL" id="FQYP01000001">
    <property type="protein sequence ID" value="SHI45808.1"/>
    <property type="molecule type" value="Genomic_DNA"/>
</dbReference>
<evidence type="ECO:0000313" key="1">
    <source>
        <dbReference type="EMBL" id="SHI45808.1"/>
    </source>
</evidence>
<organism evidence="1 2">
    <name type="scientific">Aquimarina spongiae</name>
    <dbReference type="NCBI Taxonomy" id="570521"/>
    <lineage>
        <taxon>Bacteria</taxon>
        <taxon>Pseudomonadati</taxon>
        <taxon>Bacteroidota</taxon>
        <taxon>Flavobacteriia</taxon>
        <taxon>Flavobacteriales</taxon>
        <taxon>Flavobacteriaceae</taxon>
        <taxon>Aquimarina</taxon>
    </lineage>
</organism>
<dbReference type="AlphaFoldDB" id="A0A1M6BB67"/>
<keyword evidence="2" id="KW-1185">Reference proteome</keyword>
<dbReference type="STRING" id="570521.SAMN04488508_101717"/>
<gene>
    <name evidence="1" type="ORF">SAMN04488508_101717</name>
</gene>
<protein>
    <submittedName>
        <fullName evidence="1">Uncharacterized protein</fullName>
    </submittedName>
</protein>
<dbReference type="Proteomes" id="UP000184432">
    <property type="component" value="Unassembled WGS sequence"/>
</dbReference>
<name>A0A1M6BB67_9FLAO</name>
<reference evidence="2" key="1">
    <citation type="submission" date="2016-11" db="EMBL/GenBank/DDBJ databases">
        <authorList>
            <person name="Varghese N."/>
            <person name="Submissions S."/>
        </authorList>
    </citation>
    <scope>NUCLEOTIDE SEQUENCE [LARGE SCALE GENOMIC DNA]</scope>
    <source>
        <strain evidence="2">DSM 22623</strain>
    </source>
</reference>
<proteinExistence type="predicted"/>
<accession>A0A1M6BB67</accession>
<dbReference type="RefSeq" id="WP_170864542.1">
    <property type="nucleotide sequence ID" value="NZ_FQYP01000001.1"/>
</dbReference>